<dbReference type="PANTHER" id="PTHR35529:SF2">
    <property type="entry name" value="SPORULATION PROTEIN YTAF-RELATED"/>
    <property type="match status" value="1"/>
</dbReference>
<evidence type="ECO:0000256" key="5">
    <source>
        <dbReference type="SAM" id="Phobius"/>
    </source>
</evidence>
<organism evidence="6 7">
    <name type="scientific">Salipaludibacillus agaradhaerens</name>
    <name type="common">Bacillus agaradhaerens</name>
    <dbReference type="NCBI Taxonomy" id="76935"/>
    <lineage>
        <taxon>Bacteria</taxon>
        <taxon>Bacillati</taxon>
        <taxon>Bacillota</taxon>
        <taxon>Bacilli</taxon>
        <taxon>Bacillales</taxon>
        <taxon>Bacillaceae</taxon>
    </lineage>
</organism>
<evidence type="ECO:0000256" key="2">
    <source>
        <dbReference type="ARBA" id="ARBA00022692"/>
    </source>
</evidence>
<feature type="transmembrane region" description="Helical" evidence="5">
    <location>
        <begin position="32"/>
        <end position="54"/>
    </location>
</feature>
<evidence type="ECO:0000256" key="4">
    <source>
        <dbReference type="ARBA" id="ARBA00023136"/>
    </source>
</evidence>
<evidence type="ECO:0000313" key="6">
    <source>
        <dbReference type="EMBL" id="MCR6095556.1"/>
    </source>
</evidence>
<dbReference type="InterPro" id="IPR014205">
    <property type="entry name" value="Spore_YtaF"/>
</dbReference>
<proteinExistence type="predicted"/>
<dbReference type="InterPro" id="IPR003810">
    <property type="entry name" value="Mntp/YtaF"/>
</dbReference>
<reference evidence="6" key="1">
    <citation type="submission" date="2020-06" db="EMBL/GenBank/DDBJ databases">
        <title>Insight into the genomes of haloalkaliphilic bacilli from Kenyan soda lakes.</title>
        <authorList>
            <person name="Mwirichia R."/>
            <person name="Villamizar G.C."/>
            <person name="Poehlein A."/>
            <person name="Mugweru J."/>
            <person name="Kipnyargis A."/>
            <person name="Kiplimo D."/>
            <person name="Orwa P."/>
            <person name="Daniel R."/>
        </authorList>
    </citation>
    <scope>NUCLEOTIDE SEQUENCE</scope>
    <source>
        <strain evidence="6">B1096_S55</strain>
    </source>
</reference>
<dbReference type="EMBL" id="JABXYM010000001">
    <property type="protein sequence ID" value="MCR6095556.1"/>
    <property type="molecule type" value="Genomic_DNA"/>
</dbReference>
<dbReference type="NCBIfam" id="TIGR02840">
    <property type="entry name" value="spore_YtaF"/>
    <property type="match status" value="1"/>
</dbReference>
<keyword evidence="3 5" id="KW-1133">Transmembrane helix</keyword>
<evidence type="ECO:0000256" key="1">
    <source>
        <dbReference type="ARBA" id="ARBA00022475"/>
    </source>
</evidence>
<sequence length="212" mass="22729">MTELLSLLILAFAVSLDSFSVGLTYGLRQMKLPMLSVLFIMSCSAVAILLAMWIGTTISALLAPELAETLGGILLIMIGLYALFQVYKKPPIHSPSLRQEKVLMNVELKRLGIAINVLKKPMEADLDDSGSITGVEAILLGVALSLDAFGAGLGAALFGVSPWLLALSVAVMCGVFLNAGKWCGVWLNHSEKLKKLSFLPGVLLIFIGIWKL</sequence>
<dbReference type="Pfam" id="PF02659">
    <property type="entry name" value="Mntp"/>
    <property type="match status" value="2"/>
</dbReference>
<dbReference type="Proteomes" id="UP001057753">
    <property type="component" value="Unassembled WGS sequence"/>
</dbReference>
<feature type="transmembrane region" description="Helical" evidence="5">
    <location>
        <begin position="193"/>
        <end position="210"/>
    </location>
</feature>
<feature type="transmembrane region" description="Helical" evidence="5">
    <location>
        <begin position="66"/>
        <end position="87"/>
    </location>
</feature>
<keyword evidence="4 5" id="KW-0472">Membrane</keyword>
<dbReference type="RefSeq" id="WP_078579552.1">
    <property type="nucleotide sequence ID" value="NZ_JABXYM010000001.1"/>
</dbReference>
<keyword evidence="7" id="KW-1185">Reference proteome</keyword>
<comment type="caution">
    <text evidence="6">The sequence shown here is derived from an EMBL/GenBank/DDBJ whole genome shotgun (WGS) entry which is preliminary data.</text>
</comment>
<accession>A0A9Q4AZC8</accession>
<feature type="transmembrane region" description="Helical" evidence="5">
    <location>
        <begin position="165"/>
        <end position="187"/>
    </location>
</feature>
<keyword evidence="1" id="KW-1003">Cell membrane</keyword>
<dbReference type="PANTHER" id="PTHR35529">
    <property type="entry name" value="MANGANESE EFFLUX PUMP MNTP-RELATED"/>
    <property type="match status" value="1"/>
</dbReference>
<evidence type="ECO:0000256" key="3">
    <source>
        <dbReference type="ARBA" id="ARBA00022989"/>
    </source>
</evidence>
<evidence type="ECO:0000313" key="7">
    <source>
        <dbReference type="Proteomes" id="UP001057753"/>
    </source>
</evidence>
<protein>
    <submittedName>
        <fullName evidence="6">Sporulation membrane protein YtaF</fullName>
    </submittedName>
</protein>
<keyword evidence="2 5" id="KW-0812">Transmembrane</keyword>
<feature type="transmembrane region" description="Helical" evidence="5">
    <location>
        <begin position="137"/>
        <end position="158"/>
    </location>
</feature>
<dbReference type="OrthoDB" id="1679205at2"/>
<dbReference type="AlphaFoldDB" id="A0A9Q4AZC8"/>
<name>A0A9Q4AZC8_SALAG</name>
<gene>
    <name evidence="6" type="primary">ytaF</name>
    <name evidence="6" type="ORF">HXA33_03280</name>
</gene>